<dbReference type="SUPFAM" id="SSF141523">
    <property type="entry name" value="L,D-transpeptidase catalytic domain-like"/>
    <property type="match status" value="1"/>
</dbReference>
<dbReference type="Gene3D" id="2.40.440.10">
    <property type="entry name" value="L,D-transpeptidase catalytic domain-like"/>
    <property type="match status" value="1"/>
</dbReference>
<keyword evidence="10" id="KW-1185">Reference proteome</keyword>
<dbReference type="Pfam" id="PF03734">
    <property type="entry name" value="YkuD"/>
    <property type="match status" value="1"/>
</dbReference>
<evidence type="ECO:0000256" key="2">
    <source>
        <dbReference type="ARBA" id="ARBA00022679"/>
    </source>
</evidence>
<gene>
    <name evidence="9" type="ORF">OCV77_02845</name>
</gene>
<comment type="pathway">
    <text evidence="1 6">Cell wall biogenesis; peptidoglycan biosynthesis.</text>
</comment>
<feature type="active site" description="Nucleophile" evidence="6">
    <location>
        <position position="442"/>
    </location>
</feature>
<dbReference type="RefSeq" id="WP_262573180.1">
    <property type="nucleotide sequence ID" value="NZ_JAOQKJ010000002.1"/>
</dbReference>
<keyword evidence="7" id="KW-0472">Membrane</keyword>
<evidence type="ECO:0000259" key="8">
    <source>
        <dbReference type="PROSITE" id="PS52029"/>
    </source>
</evidence>
<feature type="domain" description="L,D-TPase catalytic" evidence="8">
    <location>
        <begin position="347"/>
        <end position="466"/>
    </location>
</feature>
<sequence length="467" mass="52777">MKNSALVKGCVIGFSIVAASVIGFYLWLSHYYKDGFSYGTWINGVYCTGKSINEINEELLSGREHGGLTVLKKDGESFRIKAQDISLTVSYTEPLRLYLDRQNPYLWIDNLIGSGGKKELKPQVEYDADILEQILMDAGIPNAPLKTDGKVMIRKTKEGYVLVNEREGLLNGKKACLLIEDALENGDMEVDLEENECYEDLPLTEEMEESITLFQKISDFQDCRIIYQMGDDQVPVDASRACDFIKLDESGNFVLDEQGKLCADEEKVFAFVDWLADTYDTVGAERTFHATRGDIVKVEGGIYGNLIDREAEKEYLLDAFLQKKAEIHTPVYSQMARRQGLDDIGDTYIEVDMTEQKLYYYEEGKLLIDTPVVTGNTSLRRGTPCGTNYVYAKQKNRTLRGADYESFVRYWIPVKGAIGIHDASWRSEYGGEIYKRSGSHGCINTPLDEVAKLYDLVEIGTPCVMFY</sequence>
<dbReference type="InterPro" id="IPR050979">
    <property type="entry name" value="LD-transpeptidase"/>
</dbReference>
<dbReference type="PANTHER" id="PTHR30582">
    <property type="entry name" value="L,D-TRANSPEPTIDASE"/>
    <property type="match status" value="1"/>
</dbReference>
<keyword evidence="2" id="KW-0808">Transferase</keyword>
<dbReference type="SUPFAM" id="SSF143985">
    <property type="entry name" value="L,D-transpeptidase pre-catalytic domain-like"/>
    <property type="match status" value="1"/>
</dbReference>
<evidence type="ECO:0000313" key="9">
    <source>
        <dbReference type="EMBL" id="MCU6743449.1"/>
    </source>
</evidence>
<feature type="transmembrane region" description="Helical" evidence="7">
    <location>
        <begin position="6"/>
        <end position="28"/>
    </location>
</feature>
<comment type="caution">
    <text evidence="9">The sequence shown here is derived from an EMBL/GenBank/DDBJ whole genome shotgun (WGS) entry which is preliminary data.</text>
</comment>
<dbReference type="InterPro" id="IPR038063">
    <property type="entry name" value="Transpep_catalytic_dom"/>
</dbReference>
<name>A0ABT2SZM1_9FIRM</name>
<dbReference type="InterPro" id="IPR038054">
    <property type="entry name" value="LD_TPept-like_central_sf"/>
</dbReference>
<dbReference type="InterPro" id="IPR022029">
    <property type="entry name" value="YoaR-like_PG-bd"/>
</dbReference>
<dbReference type="Gene3D" id="3.10.20.800">
    <property type="match status" value="1"/>
</dbReference>
<dbReference type="Pfam" id="PF12229">
    <property type="entry name" value="PG_binding_4"/>
    <property type="match status" value="1"/>
</dbReference>
<evidence type="ECO:0000313" key="10">
    <source>
        <dbReference type="Proteomes" id="UP001652432"/>
    </source>
</evidence>
<dbReference type="PROSITE" id="PS52029">
    <property type="entry name" value="LD_TPASE"/>
    <property type="match status" value="1"/>
</dbReference>
<protein>
    <submittedName>
        <fullName evidence="9">L,D-transpeptidase/peptidoglycan binding protein</fullName>
    </submittedName>
</protein>
<dbReference type="EMBL" id="JAOQKJ010000002">
    <property type="protein sequence ID" value="MCU6743449.1"/>
    <property type="molecule type" value="Genomic_DNA"/>
</dbReference>
<dbReference type="PANTHER" id="PTHR30582:SF33">
    <property type="entry name" value="EXPORTED PROTEIN"/>
    <property type="match status" value="1"/>
</dbReference>
<evidence type="ECO:0000256" key="4">
    <source>
        <dbReference type="ARBA" id="ARBA00022984"/>
    </source>
</evidence>
<keyword evidence="5 6" id="KW-0961">Cell wall biogenesis/degradation</keyword>
<dbReference type="CDD" id="cd16913">
    <property type="entry name" value="YkuD_like"/>
    <property type="match status" value="1"/>
</dbReference>
<keyword evidence="7" id="KW-0812">Transmembrane</keyword>
<evidence type="ECO:0000256" key="7">
    <source>
        <dbReference type="SAM" id="Phobius"/>
    </source>
</evidence>
<evidence type="ECO:0000256" key="3">
    <source>
        <dbReference type="ARBA" id="ARBA00022960"/>
    </source>
</evidence>
<evidence type="ECO:0000256" key="1">
    <source>
        <dbReference type="ARBA" id="ARBA00004752"/>
    </source>
</evidence>
<dbReference type="InterPro" id="IPR005490">
    <property type="entry name" value="LD_TPept_cat_dom"/>
</dbReference>
<proteinExistence type="predicted"/>
<keyword evidence="4 6" id="KW-0573">Peptidoglycan synthesis</keyword>
<keyword evidence="7" id="KW-1133">Transmembrane helix</keyword>
<feature type="active site" description="Proton donor/acceptor" evidence="6">
    <location>
        <position position="421"/>
    </location>
</feature>
<evidence type="ECO:0000256" key="5">
    <source>
        <dbReference type="ARBA" id="ARBA00023316"/>
    </source>
</evidence>
<organism evidence="9 10">
    <name type="scientific">Suilimivivens aceti</name>
    <dbReference type="NCBI Taxonomy" id="2981774"/>
    <lineage>
        <taxon>Bacteria</taxon>
        <taxon>Bacillati</taxon>
        <taxon>Bacillota</taxon>
        <taxon>Clostridia</taxon>
        <taxon>Lachnospirales</taxon>
        <taxon>Lachnospiraceae</taxon>
        <taxon>Suilimivivens</taxon>
    </lineage>
</organism>
<keyword evidence="3 6" id="KW-0133">Cell shape</keyword>
<dbReference type="Proteomes" id="UP001652432">
    <property type="component" value="Unassembled WGS sequence"/>
</dbReference>
<reference evidence="9 10" key="1">
    <citation type="journal article" date="2021" name="ISME Commun">
        <title>Automated analysis of genomic sequences facilitates high-throughput and comprehensive description of bacteria.</title>
        <authorList>
            <person name="Hitch T.C.A."/>
        </authorList>
    </citation>
    <scope>NUCLEOTIDE SEQUENCE [LARGE SCALE GENOMIC DNA]</scope>
    <source>
        <strain evidence="9 10">Sanger_18</strain>
    </source>
</reference>
<evidence type="ECO:0000256" key="6">
    <source>
        <dbReference type="PROSITE-ProRule" id="PRU01373"/>
    </source>
</evidence>
<accession>A0ABT2SZM1</accession>